<feature type="compositionally biased region" description="Basic and acidic residues" evidence="1">
    <location>
        <begin position="160"/>
        <end position="179"/>
    </location>
</feature>
<accession>A0ABQ0P239</accession>
<gene>
    <name evidence="2" type="ORF">AA12717_0197</name>
</gene>
<evidence type="ECO:0000256" key="1">
    <source>
        <dbReference type="SAM" id="MobiDB-lite"/>
    </source>
</evidence>
<feature type="region of interest" description="Disordered" evidence="1">
    <location>
        <begin position="142"/>
        <end position="195"/>
    </location>
</feature>
<organism evidence="2 3">
    <name type="scientific">Gluconacetobacter sacchari DSM 12717</name>
    <dbReference type="NCBI Taxonomy" id="1307940"/>
    <lineage>
        <taxon>Bacteria</taxon>
        <taxon>Pseudomonadati</taxon>
        <taxon>Pseudomonadota</taxon>
        <taxon>Alphaproteobacteria</taxon>
        <taxon>Acetobacterales</taxon>
        <taxon>Acetobacteraceae</taxon>
        <taxon>Gluconacetobacter</taxon>
    </lineage>
</organism>
<dbReference type="EMBL" id="BAQP01000006">
    <property type="protein sequence ID" value="GBQ19291.1"/>
    <property type="molecule type" value="Genomic_DNA"/>
</dbReference>
<keyword evidence="3" id="KW-1185">Reference proteome</keyword>
<comment type="caution">
    <text evidence="2">The sequence shown here is derived from an EMBL/GenBank/DDBJ whole genome shotgun (WGS) entry which is preliminary data.</text>
</comment>
<protein>
    <submittedName>
        <fullName evidence="2">Uncharacterized protein</fullName>
    </submittedName>
</protein>
<reference evidence="2" key="1">
    <citation type="submission" date="2013-04" db="EMBL/GenBank/DDBJ databases">
        <title>The genome sequencing project of 58 acetic acid bacteria.</title>
        <authorList>
            <person name="Okamoto-Kainuma A."/>
            <person name="Ishikawa M."/>
            <person name="Umino S."/>
            <person name="Koizumi Y."/>
            <person name="Shiwa Y."/>
            <person name="Yoshikawa H."/>
            <person name="Matsutani M."/>
            <person name="Matsushita K."/>
        </authorList>
    </citation>
    <scope>NUCLEOTIDE SEQUENCE</scope>
    <source>
        <strain evidence="2">DSM 12717</strain>
    </source>
</reference>
<evidence type="ECO:0000313" key="2">
    <source>
        <dbReference type="EMBL" id="GBQ19291.1"/>
    </source>
</evidence>
<evidence type="ECO:0000313" key="3">
    <source>
        <dbReference type="Proteomes" id="UP001060895"/>
    </source>
</evidence>
<dbReference type="Proteomes" id="UP001060895">
    <property type="component" value="Unassembled WGS sequence"/>
</dbReference>
<sequence length="195" mass="20800">MLQIRVDDEPDFPGKIRAIAGQAFQGRVGIAEKAGQARDADARARRDVLAGDVADFADDGTGARDGQKPVLVRHIGILRVIGDEFPCRGLVAPGVVAAREERERHAAEPARDAAGLGGARQAHRDIGLAPAERNLLRLAGNGKLDVGMPPVKGENLPGEDIGREDRRRADGDLADERRSRGVNGSLYREGTGLHL</sequence>
<proteinExistence type="predicted"/>
<name>A0ABQ0P239_9PROT</name>